<dbReference type="EMBL" id="CAXLJM020000013">
    <property type="protein sequence ID" value="CAL8078888.1"/>
    <property type="molecule type" value="Genomic_DNA"/>
</dbReference>
<proteinExistence type="predicted"/>
<protein>
    <submittedName>
        <fullName evidence="2">Uncharacterized protein</fullName>
    </submittedName>
</protein>
<gene>
    <name evidence="2" type="ORF">ODALV1_LOCUS4215</name>
</gene>
<dbReference type="Proteomes" id="UP001642540">
    <property type="component" value="Unassembled WGS sequence"/>
</dbReference>
<evidence type="ECO:0000313" key="2">
    <source>
        <dbReference type="EMBL" id="CAL8078888.1"/>
    </source>
</evidence>
<sequence>MLLFSLHDCTPYHSLLAKCRMKRRGNYRLRFYMDLADWEYSPEYSLLWQVRGPITRGRAQRAGLQITEVGNDGLLQYTMYFGNRTREQQARNAADVGELGVRLQDDFAEILEAAGEAAQARIPAYQVEEAGEAARARIPAYQVEEAGEASRARIPAYQVEAAGEAARARALDDQMDDDGQQAEVEQ</sequence>
<feature type="region of interest" description="Disordered" evidence="1">
    <location>
        <begin position="165"/>
        <end position="186"/>
    </location>
</feature>
<feature type="compositionally biased region" description="Acidic residues" evidence="1">
    <location>
        <begin position="173"/>
        <end position="186"/>
    </location>
</feature>
<organism evidence="2 3">
    <name type="scientific">Orchesella dallaii</name>
    <dbReference type="NCBI Taxonomy" id="48710"/>
    <lineage>
        <taxon>Eukaryota</taxon>
        <taxon>Metazoa</taxon>
        <taxon>Ecdysozoa</taxon>
        <taxon>Arthropoda</taxon>
        <taxon>Hexapoda</taxon>
        <taxon>Collembola</taxon>
        <taxon>Entomobryomorpha</taxon>
        <taxon>Entomobryoidea</taxon>
        <taxon>Orchesellidae</taxon>
        <taxon>Orchesellinae</taxon>
        <taxon>Orchesella</taxon>
    </lineage>
</organism>
<accession>A0ABP1PVE2</accession>
<comment type="caution">
    <text evidence="2">The sequence shown here is derived from an EMBL/GenBank/DDBJ whole genome shotgun (WGS) entry which is preliminary data.</text>
</comment>
<keyword evidence="3" id="KW-1185">Reference proteome</keyword>
<evidence type="ECO:0000313" key="3">
    <source>
        <dbReference type="Proteomes" id="UP001642540"/>
    </source>
</evidence>
<evidence type="ECO:0000256" key="1">
    <source>
        <dbReference type="SAM" id="MobiDB-lite"/>
    </source>
</evidence>
<reference evidence="2 3" key="1">
    <citation type="submission" date="2024-08" db="EMBL/GenBank/DDBJ databases">
        <authorList>
            <person name="Cucini C."/>
            <person name="Frati F."/>
        </authorList>
    </citation>
    <scope>NUCLEOTIDE SEQUENCE [LARGE SCALE GENOMIC DNA]</scope>
</reference>
<name>A0ABP1PVE2_9HEXA</name>